<gene>
    <name evidence="2" type="ORF">F511_37810</name>
</gene>
<accession>A0A2Z7B445</accession>
<sequence>MRSGGMLRRPRETSTTSEQRLLQLIPHTVKKVRSQRPMKVKPLRAIPSGAAQPIEDPTKIEDDLLIRAKTKRVPKLIRRHELISSKLVFQFLEKLVKGNWESFDLREPFAICDLMSIHHLEGGMILFMGYNLSENVVPLASAQASSVAQADILVTTVDREASSCTEESDTEIVFEEKWTSQKNKEHQAPDHPEAQPHIEKHVTEQTEEKSAPEAQADQTVNPSALAIVSLIVTSKCWRSGGSGSRSRGAAEDLKFGPENGQYIV</sequence>
<evidence type="ECO:0000313" key="3">
    <source>
        <dbReference type="Proteomes" id="UP000250235"/>
    </source>
</evidence>
<protein>
    <submittedName>
        <fullName evidence="2">Uncharacterized protein</fullName>
    </submittedName>
</protein>
<keyword evidence="3" id="KW-1185">Reference proteome</keyword>
<dbReference type="AlphaFoldDB" id="A0A2Z7B445"/>
<evidence type="ECO:0000313" key="2">
    <source>
        <dbReference type="EMBL" id="KZV26347.1"/>
    </source>
</evidence>
<dbReference type="Proteomes" id="UP000250235">
    <property type="component" value="Unassembled WGS sequence"/>
</dbReference>
<feature type="region of interest" description="Disordered" evidence="1">
    <location>
        <begin position="237"/>
        <end position="264"/>
    </location>
</feature>
<name>A0A2Z7B445_9LAMI</name>
<organism evidence="2 3">
    <name type="scientific">Dorcoceras hygrometricum</name>
    <dbReference type="NCBI Taxonomy" id="472368"/>
    <lineage>
        <taxon>Eukaryota</taxon>
        <taxon>Viridiplantae</taxon>
        <taxon>Streptophyta</taxon>
        <taxon>Embryophyta</taxon>
        <taxon>Tracheophyta</taxon>
        <taxon>Spermatophyta</taxon>
        <taxon>Magnoliopsida</taxon>
        <taxon>eudicotyledons</taxon>
        <taxon>Gunneridae</taxon>
        <taxon>Pentapetalae</taxon>
        <taxon>asterids</taxon>
        <taxon>lamiids</taxon>
        <taxon>Lamiales</taxon>
        <taxon>Gesneriaceae</taxon>
        <taxon>Didymocarpoideae</taxon>
        <taxon>Trichosporeae</taxon>
        <taxon>Loxocarpinae</taxon>
        <taxon>Dorcoceras</taxon>
    </lineage>
</organism>
<dbReference type="EMBL" id="KV011291">
    <property type="protein sequence ID" value="KZV26347.1"/>
    <property type="molecule type" value="Genomic_DNA"/>
</dbReference>
<reference evidence="2 3" key="1">
    <citation type="journal article" date="2015" name="Proc. Natl. Acad. Sci. U.S.A.">
        <title>The resurrection genome of Boea hygrometrica: A blueprint for survival of dehydration.</title>
        <authorList>
            <person name="Xiao L."/>
            <person name="Yang G."/>
            <person name="Zhang L."/>
            <person name="Yang X."/>
            <person name="Zhao S."/>
            <person name="Ji Z."/>
            <person name="Zhou Q."/>
            <person name="Hu M."/>
            <person name="Wang Y."/>
            <person name="Chen M."/>
            <person name="Xu Y."/>
            <person name="Jin H."/>
            <person name="Xiao X."/>
            <person name="Hu G."/>
            <person name="Bao F."/>
            <person name="Hu Y."/>
            <person name="Wan P."/>
            <person name="Li L."/>
            <person name="Deng X."/>
            <person name="Kuang T."/>
            <person name="Xiang C."/>
            <person name="Zhu J.K."/>
            <person name="Oliver M.J."/>
            <person name="He Y."/>
        </authorList>
    </citation>
    <scope>NUCLEOTIDE SEQUENCE [LARGE SCALE GENOMIC DNA]</scope>
    <source>
        <strain evidence="3">cv. XS01</strain>
    </source>
</reference>
<evidence type="ECO:0000256" key="1">
    <source>
        <dbReference type="SAM" id="MobiDB-lite"/>
    </source>
</evidence>
<proteinExistence type="predicted"/>